<dbReference type="KEGG" id="cgob:115020132"/>
<reference evidence="8" key="1">
    <citation type="submission" date="2025-08" db="UniProtKB">
        <authorList>
            <consortium name="RefSeq"/>
        </authorList>
    </citation>
    <scope>IDENTIFICATION</scope>
</reference>
<dbReference type="FunFam" id="3.10.450.10:FF:000004">
    <property type="entry name" value="Cystatin C"/>
    <property type="match status" value="1"/>
</dbReference>
<keyword evidence="5" id="KW-0732">Signal</keyword>
<feature type="domain" description="Cystatin" evidence="6">
    <location>
        <begin position="21"/>
        <end position="130"/>
    </location>
</feature>
<dbReference type="SUPFAM" id="SSF54403">
    <property type="entry name" value="Cystatin/monellin"/>
    <property type="match status" value="1"/>
</dbReference>
<dbReference type="PANTHER" id="PTHR46186:SF2">
    <property type="entry name" value="CYSTATIN"/>
    <property type="match status" value="1"/>
</dbReference>
<evidence type="ECO:0000256" key="5">
    <source>
        <dbReference type="SAM" id="SignalP"/>
    </source>
</evidence>
<dbReference type="PANTHER" id="PTHR46186">
    <property type="entry name" value="CYSTATIN"/>
    <property type="match status" value="1"/>
</dbReference>
<keyword evidence="4" id="KW-1015">Disulfide bond</keyword>
<keyword evidence="3" id="KW-0789">Thiol protease inhibitor</keyword>
<gene>
    <name evidence="8" type="primary">LOC115020132</name>
</gene>
<dbReference type="Proteomes" id="UP000504630">
    <property type="component" value="Chromosome 15"/>
</dbReference>
<comment type="similarity">
    <text evidence="1">Belongs to the cystatin family.</text>
</comment>
<dbReference type="RefSeq" id="XP_029305897.1">
    <property type="nucleotide sequence ID" value="XM_029450037.1"/>
</dbReference>
<dbReference type="AlphaFoldDB" id="A0A6J2R8T6"/>
<feature type="chain" id="PRO_5026854861" evidence="5">
    <location>
        <begin position="20"/>
        <end position="134"/>
    </location>
</feature>
<dbReference type="GO" id="GO:0005737">
    <property type="term" value="C:cytoplasm"/>
    <property type="evidence" value="ECO:0007669"/>
    <property type="project" value="TreeGrafter"/>
</dbReference>
<sequence length="134" mass="15109">MFVCFLIFVCASAGRIVPAQVMTGEVHEVPVNSTIVLRASRFAVFEFNKANAAEEQFAYKIVNITSAKIQVVAGINYILEMKLGRMCKTNGTADREPCVFHCEPKELQCHFIVRETPWEDSLVLTEKKCHLIID</sequence>
<name>A0A6J2R8T6_COTGO</name>
<evidence type="ECO:0000313" key="8">
    <source>
        <dbReference type="RefSeq" id="XP_029305897.1"/>
    </source>
</evidence>
<evidence type="ECO:0000256" key="4">
    <source>
        <dbReference type="ARBA" id="ARBA00023157"/>
    </source>
</evidence>
<evidence type="ECO:0000256" key="3">
    <source>
        <dbReference type="ARBA" id="ARBA00022704"/>
    </source>
</evidence>
<accession>A0A6J2R8T6</accession>
<dbReference type="OrthoDB" id="1908104at2759"/>
<dbReference type="SMART" id="SM00043">
    <property type="entry name" value="CY"/>
    <property type="match status" value="1"/>
</dbReference>
<dbReference type="InParanoid" id="A0A6J2R8T6"/>
<dbReference type="Gene3D" id="3.10.450.10">
    <property type="match status" value="1"/>
</dbReference>
<dbReference type="GO" id="GO:0005615">
    <property type="term" value="C:extracellular space"/>
    <property type="evidence" value="ECO:0007669"/>
    <property type="project" value="TreeGrafter"/>
</dbReference>
<proteinExistence type="inferred from homology"/>
<organism evidence="7 8">
    <name type="scientific">Cottoperca gobio</name>
    <name type="common">Frogmouth</name>
    <name type="synonym">Aphritis gobio</name>
    <dbReference type="NCBI Taxonomy" id="56716"/>
    <lineage>
        <taxon>Eukaryota</taxon>
        <taxon>Metazoa</taxon>
        <taxon>Chordata</taxon>
        <taxon>Craniata</taxon>
        <taxon>Vertebrata</taxon>
        <taxon>Euteleostomi</taxon>
        <taxon>Actinopterygii</taxon>
        <taxon>Neopterygii</taxon>
        <taxon>Teleostei</taxon>
        <taxon>Neoteleostei</taxon>
        <taxon>Acanthomorphata</taxon>
        <taxon>Eupercaria</taxon>
        <taxon>Perciformes</taxon>
        <taxon>Notothenioidei</taxon>
        <taxon>Bovichtidae</taxon>
        <taxon>Cottoperca</taxon>
    </lineage>
</organism>
<dbReference type="Pfam" id="PF00031">
    <property type="entry name" value="Cystatin"/>
    <property type="match status" value="1"/>
</dbReference>
<evidence type="ECO:0000256" key="2">
    <source>
        <dbReference type="ARBA" id="ARBA00022690"/>
    </source>
</evidence>
<evidence type="ECO:0000313" key="7">
    <source>
        <dbReference type="Proteomes" id="UP000504630"/>
    </source>
</evidence>
<keyword evidence="2" id="KW-0646">Protease inhibitor</keyword>
<dbReference type="GeneID" id="115020132"/>
<dbReference type="GO" id="GO:0031982">
    <property type="term" value="C:vesicle"/>
    <property type="evidence" value="ECO:0007669"/>
    <property type="project" value="TreeGrafter"/>
</dbReference>
<evidence type="ECO:0000259" key="6">
    <source>
        <dbReference type="SMART" id="SM00043"/>
    </source>
</evidence>
<dbReference type="InterPro" id="IPR046350">
    <property type="entry name" value="Cystatin_sf"/>
</dbReference>
<dbReference type="InterPro" id="IPR000010">
    <property type="entry name" value="Cystatin_dom"/>
</dbReference>
<dbReference type="GO" id="GO:0004869">
    <property type="term" value="F:cysteine-type endopeptidase inhibitor activity"/>
    <property type="evidence" value="ECO:0007669"/>
    <property type="project" value="UniProtKB-KW"/>
</dbReference>
<feature type="signal peptide" evidence="5">
    <location>
        <begin position="1"/>
        <end position="19"/>
    </location>
</feature>
<dbReference type="CDD" id="cd00042">
    <property type="entry name" value="CY"/>
    <property type="match status" value="1"/>
</dbReference>
<keyword evidence="7" id="KW-1185">Reference proteome</keyword>
<evidence type="ECO:0000256" key="1">
    <source>
        <dbReference type="ARBA" id="ARBA00009403"/>
    </source>
</evidence>
<protein>
    <submittedName>
        <fullName evidence="8">Cystatin-like</fullName>
    </submittedName>
</protein>